<feature type="coiled-coil region" evidence="1">
    <location>
        <begin position="76"/>
        <end position="110"/>
    </location>
</feature>
<sequence>MLELPLSEIVTDHISAFMSYVNHLISRKIRPLSEQIKLEEFGSSLNENLTIVAYCQKEMKEKQETINQIANVSKKLDSIGNNIHHLRNDLQQIDKEEAELLTRLGQFREERRSLLAQKELTNHELAGINYDEQGTKLIVSMARTDFLKYQEKFRVINVKWDDFSKMFKELKPMPFQLAEAGGKPSLENHESLFKKAKNQQAYWKEVFYESSLITTHLHGFKSALPLIRLWMKTSTATHYDPFWVDYEVHHEKVVKLHNKVLDLNHSNWDLPPNLSKTLLKKYQNWLRKKNHKRANLLAKAEKSVMAMRPLVDKKIKMDAEEMTRDKEHEFLTYAWEKFHVFVTWSFPHYFEIVRIDANGNPIAPINA</sequence>
<evidence type="ECO:0000313" key="3">
    <source>
        <dbReference type="Proteomes" id="UP000626092"/>
    </source>
</evidence>
<keyword evidence="3" id="KW-1185">Reference proteome</keyword>
<name>A0A834HE58_RHOSS</name>
<evidence type="ECO:0000256" key="1">
    <source>
        <dbReference type="SAM" id="Coils"/>
    </source>
</evidence>
<dbReference type="EMBL" id="WJXA01000001">
    <property type="protein sequence ID" value="KAF7152333.1"/>
    <property type="molecule type" value="Genomic_DNA"/>
</dbReference>
<accession>A0A834HE58</accession>
<gene>
    <name evidence="2" type="ORF">RHSIM_Rhsim01G0063400</name>
</gene>
<keyword evidence="1" id="KW-0175">Coiled coil</keyword>
<dbReference type="AlphaFoldDB" id="A0A834HE58"/>
<dbReference type="Proteomes" id="UP000626092">
    <property type="component" value="Unassembled WGS sequence"/>
</dbReference>
<organism evidence="2 3">
    <name type="scientific">Rhododendron simsii</name>
    <name type="common">Sims's rhododendron</name>
    <dbReference type="NCBI Taxonomy" id="118357"/>
    <lineage>
        <taxon>Eukaryota</taxon>
        <taxon>Viridiplantae</taxon>
        <taxon>Streptophyta</taxon>
        <taxon>Embryophyta</taxon>
        <taxon>Tracheophyta</taxon>
        <taxon>Spermatophyta</taxon>
        <taxon>Magnoliopsida</taxon>
        <taxon>eudicotyledons</taxon>
        <taxon>Gunneridae</taxon>
        <taxon>Pentapetalae</taxon>
        <taxon>asterids</taxon>
        <taxon>Ericales</taxon>
        <taxon>Ericaceae</taxon>
        <taxon>Ericoideae</taxon>
        <taxon>Rhodoreae</taxon>
        <taxon>Rhododendron</taxon>
    </lineage>
</organism>
<reference evidence="2" key="1">
    <citation type="submission" date="2019-11" db="EMBL/GenBank/DDBJ databases">
        <authorList>
            <person name="Liu Y."/>
            <person name="Hou J."/>
            <person name="Li T.-Q."/>
            <person name="Guan C.-H."/>
            <person name="Wu X."/>
            <person name="Wu H.-Z."/>
            <person name="Ling F."/>
            <person name="Zhang R."/>
            <person name="Shi X.-G."/>
            <person name="Ren J.-P."/>
            <person name="Chen E.-F."/>
            <person name="Sun J.-M."/>
        </authorList>
    </citation>
    <scope>NUCLEOTIDE SEQUENCE</scope>
    <source>
        <strain evidence="2">Adult_tree_wgs_1</strain>
        <tissue evidence="2">Leaves</tissue>
    </source>
</reference>
<evidence type="ECO:0000313" key="2">
    <source>
        <dbReference type="EMBL" id="KAF7152333.1"/>
    </source>
</evidence>
<protein>
    <submittedName>
        <fullName evidence="2">Uncharacterized protein</fullName>
    </submittedName>
</protein>
<proteinExistence type="predicted"/>
<comment type="caution">
    <text evidence="2">The sequence shown here is derived from an EMBL/GenBank/DDBJ whole genome shotgun (WGS) entry which is preliminary data.</text>
</comment>